<dbReference type="PANTHER" id="PTHR33371">
    <property type="entry name" value="INTERMEMBRANE PHOSPHOLIPID TRANSPORT SYSTEM BINDING PROTEIN MLAD-RELATED"/>
    <property type="match status" value="1"/>
</dbReference>
<sequence>MDRKGLELGVGFFLLIGLICLSYLSFKLGDVHPFGRSGYDVHAIFSNVAGLKEKSAVTMAGVDIGQVKTIKLKDGRAEVTLNIKDGVKLEDDVIASIKTMGIIGDKYIAISPGASEDYIQPGGTIQDTQPPLDIEQLLGKFVFGSVDKSKNDGKGE</sequence>
<gene>
    <name evidence="3" type="ORF">DAMNIGENAA_16680</name>
</gene>
<reference evidence="3" key="1">
    <citation type="submission" date="2022-12" db="EMBL/GenBank/DDBJ databases">
        <title>Reference genome sequencing for broad-spectrum identification of bacterial and archaeal isolates by mass spectrometry.</title>
        <authorList>
            <person name="Sekiguchi Y."/>
            <person name="Tourlousse D.M."/>
        </authorList>
    </citation>
    <scope>NUCLEOTIDE SEQUENCE</scope>
    <source>
        <strain evidence="3">ASRB1</strain>
    </source>
</reference>
<dbReference type="GO" id="GO:0015914">
    <property type="term" value="P:phospholipid transport"/>
    <property type="evidence" value="ECO:0007669"/>
    <property type="project" value="InterPro"/>
</dbReference>
<dbReference type="InterPro" id="IPR003399">
    <property type="entry name" value="Mce/MlaD"/>
</dbReference>
<proteinExistence type="predicted"/>
<keyword evidence="4" id="KW-1185">Reference proteome</keyword>
<protein>
    <submittedName>
        <fullName evidence="3">Outer membrane lipid asymmetry maintenance protein MlaD</fullName>
    </submittedName>
</protein>
<dbReference type="EMBL" id="BSDR01000001">
    <property type="protein sequence ID" value="GLI34235.1"/>
    <property type="molecule type" value="Genomic_DNA"/>
</dbReference>
<dbReference type="NCBIfam" id="TIGR04430">
    <property type="entry name" value="OM_asym_MlaD"/>
    <property type="match status" value="1"/>
</dbReference>
<dbReference type="Proteomes" id="UP001144372">
    <property type="component" value="Unassembled WGS sequence"/>
</dbReference>
<dbReference type="AlphaFoldDB" id="A0A9W6FTL7"/>
<keyword evidence="1" id="KW-1133">Transmembrane helix</keyword>
<dbReference type="Pfam" id="PF02470">
    <property type="entry name" value="MlaD"/>
    <property type="match status" value="1"/>
</dbReference>
<name>A0A9W6FTL7_9BACT</name>
<evidence type="ECO:0000313" key="4">
    <source>
        <dbReference type="Proteomes" id="UP001144372"/>
    </source>
</evidence>
<feature type="domain" description="Mce/MlaD" evidence="2">
    <location>
        <begin position="38"/>
        <end position="113"/>
    </location>
</feature>
<organism evidence="3 4">
    <name type="scientific">Desulforhabdus amnigena</name>
    <dbReference type="NCBI Taxonomy" id="40218"/>
    <lineage>
        <taxon>Bacteria</taxon>
        <taxon>Pseudomonadati</taxon>
        <taxon>Thermodesulfobacteriota</taxon>
        <taxon>Syntrophobacteria</taxon>
        <taxon>Syntrophobacterales</taxon>
        <taxon>Syntrophobacteraceae</taxon>
        <taxon>Desulforhabdus</taxon>
    </lineage>
</organism>
<evidence type="ECO:0000313" key="3">
    <source>
        <dbReference type="EMBL" id="GLI34235.1"/>
    </source>
</evidence>
<dbReference type="InterPro" id="IPR030970">
    <property type="entry name" value="ABC_MlaD"/>
</dbReference>
<feature type="transmembrane region" description="Helical" evidence="1">
    <location>
        <begin position="6"/>
        <end position="26"/>
    </location>
</feature>
<evidence type="ECO:0000256" key="1">
    <source>
        <dbReference type="SAM" id="Phobius"/>
    </source>
</evidence>
<accession>A0A9W6FTL7</accession>
<comment type="caution">
    <text evidence="3">The sequence shown here is derived from an EMBL/GenBank/DDBJ whole genome shotgun (WGS) entry which is preliminary data.</text>
</comment>
<dbReference type="PANTHER" id="PTHR33371:SF4">
    <property type="entry name" value="INTERMEMBRANE PHOSPHOLIPID TRANSPORT SYSTEM BINDING PROTEIN MLAD"/>
    <property type="match status" value="1"/>
</dbReference>
<dbReference type="InterPro" id="IPR052336">
    <property type="entry name" value="MlaD_Phospholipid_Transporter"/>
</dbReference>
<keyword evidence="1" id="KW-0472">Membrane</keyword>
<keyword evidence="1" id="KW-0812">Transmembrane</keyword>
<evidence type="ECO:0000259" key="2">
    <source>
        <dbReference type="Pfam" id="PF02470"/>
    </source>
</evidence>
<dbReference type="RefSeq" id="WP_281793493.1">
    <property type="nucleotide sequence ID" value="NZ_BSDR01000001.1"/>
</dbReference>